<dbReference type="RefSeq" id="WP_310919729.1">
    <property type="nucleotide sequence ID" value="NZ_JAMQON010000003.1"/>
</dbReference>
<evidence type="ECO:0000313" key="1">
    <source>
        <dbReference type="EMBL" id="MDS0260063.1"/>
    </source>
</evidence>
<organism evidence="1 2">
    <name type="scientific">Haloarcula saliterrae</name>
    <dbReference type="NCBI Taxonomy" id="2950534"/>
    <lineage>
        <taxon>Archaea</taxon>
        <taxon>Methanobacteriati</taxon>
        <taxon>Methanobacteriota</taxon>
        <taxon>Stenosarchaea group</taxon>
        <taxon>Halobacteria</taxon>
        <taxon>Halobacteriales</taxon>
        <taxon>Haloarculaceae</taxon>
        <taxon>Haloarcula</taxon>
    </lineage>
</organism>
<name>A0ABU2FCS9_9EURY</name>
<dbReference type="PANTHER" id="PTHR13774:SF32">
    <property type="entry name" value="ANTISENSE-ENHANCING SEQUENCE 1"/>
    <property type="match status" value="1"/>
</dbReference>
<keyword evidence="2" id="KW-1185">Reference proteome</keyword>
<comment type="caution">
    <text evidence="1">The sequence shown here is derived from an EMBL/GenBank/DDBJ whole genome shotgun (WGS) entry which is preliminary data.</text>
</comment>
<evidence type="ECO:0000313" key="2">
    <source>
        <dbReference type="Proteomes" id="UP001259659"/>
    </source>
</evidence>
<accession>A0ABU2FCS9</accession>
<dbReference type="SUPFAM" id="SSF54506">
    <property type="entry name" value="Diaminopimelate epimerase-like"/>
    <property type="match status" value="1"/>
</dbReference>
<dbReference type="EMBL" id="JAMQON010000003">
    <property type="protein sequence ID" value="MDS0260063.1"/>
    <property type="molecule type" value="Genomic_DNA"/>
</dbReference>
<dbReference type="NCBIfam" id="TIGR00654">
    <property type="entry name" value="PhzF_family"/>
    <property type="match status" value="1"/>
</dbReference>
<dbReference type="Pfam" id="PF02567">
    <property type="entry name" value="PhzC-PhzF"/>
    <property type="match status" value="1"/>
</dbReference>
<dbReference type="InterPro" id="IPR003719">
    <property type="entry name" value="Phenazine_PhzF-like"/>
</dbReference>
<dbReference type="PIRSF" id="PIRSF016184">
    <property type="entry name" value="PhzC_PhzF"/>
    <property type="match status" value="1"/>
</dbReference>
<dbReference type="PANTHER" id="PTHR13774">
    <property type="entry name" value="PHENAZINE BIOSYNTHESIS PROTEIN"/>
    <property type="match status" value="1"/>
</dbReference>
<protein>
    <submittedName>
        <fullName evidence="1">PhzF family phenazine biosynthesis protein</fullName>
    </submittedName>
</protein>
<reference evidence="1 2" key="1">
    <citation type="submission" date="2022-06" db="EMBL/GenBank/DDBJ databases">
        <title>Haloarcula sp. a new haloarchaeum isolate from saline soil.</title>
        <authorList>
            <person name="Strakova D."/>
            <person name="Galisteo C."/>
            <person name="Sanchez-Porro C."/>
            <person name="Ventosa A."/>
        </authorList>
    </citation>
    <scope>NUCLEOTIDE SEQUENCE [LARGE SCALE GENOMIC DNA]</scope>
    <source>
        <strain evidence="1 2">S1CR25-12</strain>
    </source>
</reference>
<sequence>MSHPLHILDVFAREPYTGNQLAVVTDAGDLTDERMQAVAAEMDYSETTFVTGPPDEGAWPVRIFTPTAEIPFAGHPTLGTAAVVRDHLADGQPETVTLDLDVGEIPVSVDATDGRERFWMRQRPPAFGDRLDHDALAEVLGLPADALDSAWPVQVVSTGLPTIVVPLGDRDALAAIDLDRAAYDRVTGGRDAKNVLAFCPDPREADNDLAARVFAPFYDVPEDPATGSSNGCLAAYLARYEYFGGPSVAARVEQGHEMGRPSLLHLDADATGDPVDVEVGGGVVPVVRGALL</sequence>
<proteinExistence type="predicted"/>
<gene>
    <name evidence="1" type="ORF">NDI56_11725</name>
</gene>
<dbReference type="Gene3D" id="3.10.310.10">
    <property type="entry name" value="Diaminopimelate Epimerase, Chain A, domain 1"/>
    <property type="match status" value="2"/>
</dbReference>
<dbReference type="Proteomes" id="UP001259659">
    <property type="component" value="Unassembled WGS sequence"/>
</dbReference>